<proteinExistence type="predicted"/>
<dbReference type="PANTHER" id="PTHR36902">
    <property type="entry name" value="ENRICHED IN SURFACE-LABELED PROTEOME PROTEIN 9"/>
    <property type="match status" value="1"/>
</dbReference>
<evidence type="ECO:0000256" key="1">
    <source>
        <dbReference type="SAM" id="MobiDB-lite"/>
    </source>
</evidence>
<feature type="domain" description="LolA-like" evidence="3">
    <location>
        <begin position="5"/>
        <end position="210"/>
    </location>
</feature>
<accession>A0A8K0P017</accession>
<evidence type="ECO:0000313" key="6">
    <source>
        <dbReference type="Proteomes" id="UP000792457"/>
    </source>
</evidence>
<keyword evidence="2" id="KW-1133">Transmembrane helix</keyword>
<dbReference type="AlphaFoldDB" id="A0A8K0P017"/>
<dbReference type="InterPro" id="IPR058831">
    <property type="entry name" value="LolA-like_dom_2nd"/>
</dbReference>
<sequence length="409" mass="44959">MPAGDSYRIVHDFKTGVQYRINEHTGNCSIDPIPTDSPDAAPAPPSTSTFSTGSSSDSDTTMRIRLRHAQELLQHAAREDFVYWGLRDIRGVVCDVWVAANRRRDSGSVQEVGDDVMGQMDDSVVEGTNGGRPAKISQGEYSTVEVFLSHKDWTVETEDLGQVQRVPIGIATYSAPSENSWTFSEVATTHYVAYKSGHPGWSHFDVTPCLDRINRLFLRLSLQVKYEDLVQYSIESAKESLRRAIAGIAGVTPLRVSQLTLSSGMGSHSNSADEETVMGPVTHVWFVLLEAPGVVGPVEQPRPQLSLTDAFQMLRGITRRHEVPLRIALGAQRQKVVQIAPGSLVKTPEAFHPMTRRHSSPVMYLQSSYTAGSMVGLGFSMCVVGGCLGLLLGFLMWRRKPGVPYRLAE</sequence>
<dbReference type="InterPro" id="IPR058265">
    <property type="entry name" value="DUF7959"/>
</dbReference>
<dbReference type="Pfam" id="PF25898">
    <property type="entry name" value="LolA_2nd_metazoa"/>
    <property type="match status" value="1"/>
</dbReference>
<comment type="caution">
    <text evidence="5">The sequence shown here is derived from an EMBL/GenBank/DDBJ whole genome shotgun (WGS) entry which is preliminary data.</text>
</comment>
<dbReference type="PANTHER" id="PTHR36902:SF1">
    <property type="entry name" value="ENRICHED IN SURFACE-LABELED PROTEOME PROTEIN 9"/>
    <property type="match status" value="1"/>
</dbReference>
<dbReference type="Pfam" id="PF25899">
    <property type="entry name" value="DUF7959"/>
    <property type="match status" value="1"/>
</dbReference>
<evidence type="ECO:0000313" key="5">
    <source>
        <dbReference type="EMBL" id="KAG8228441.1"/>
    </source>
</evidence>
<feature type="compositionally biased region" description="Low complexity" evidence="1">
    <location>
        <begin position="29"/>
        <end position="59"/>
    </location>
</feature>
<evidence type="ECO:0000259" key="3">
    <source>
        <dbReference type="Pfam" id="PF25898"/>
    </source>
</evidence>
<protein>
    <submittedName>
        <fullName evidence="5">Uncharacterized protein</fullName>
    </submittedName>
</protein>
<dbReference type="OrthoDB" id="5983572at2759"/>
<keyword evidence="6" id="KW-1185">Reference proteome</keyword>
<evidence type="ECO:0000259" key="4">
    <source>
        <dbReference type="Pfam" id="PF25899"/>
    </source>
</evidence>
<keyword evidence="2" id="KW-0812">Transmembrane</keyword>
<feature type="transmembrane region" description="Helical" evidence="2">
    <location>
        <begin position="374"/>
        <end position="397"/>
    </location>
</feature>
<evidence type="ECO:0000256" key="2">
    <source>
        <dbReference type="SAM" id="Phobius"/>
    </source>
</evidence>
<organism evidence="5 6">
    <name type="scientific">Ladona fulva</name>
    <name type="common">Scarce chaser dragonfly</name>
    <name type="synonym">Libellula fulva</name>
    <dbReference type="NCBI Taxonomy" id="123851"/>
    <lineage>
        <taxon>Eukaryota</taxon>
        <taxon>Metazoa</taxon>
        <taxon>Ecdysozoa</taxon>
        <taxon>Arthropoda</taxon>
        <taxon>Hexapoda</taxon>
        <taxon>Insecta</taxon>
        <taxon>Pterygota</taxon>
        <taxon>Palaeoptera</taxon>
        <taxon>Odonata</taxon>
        <taxon>Epiprocta</taxon>
        <taxon>Anisoptera</taxon>
        <taxon>Libelluloidea</taxon>
        <taxon>Libellulidae</taxon>
        <taxon>Ladona</taxon>
    </lineage>
</organism>
<keyword evidence="2" id="KW-0472">Membrane</keyword>
<dbReference type="EMBL" id="KZ308372">
    <property type="protein sequence ID" value="KAG8228441.1"/>
    <property type="molecule type" value="Genomic_DNA"/>
</dbReference>
<reference evidence="5" key="2">
    <citation type="submission" date="2017-10" db="EMBL/GenBank/DDBJ databases">
        <title>Ladona fulva Genome sequencing and assembly.</title>
        <authorList>
            <person name="Murali S."/>
            <person name="Richards S."/>
            <person name="Bandaranaike D."/>
            <person name="Bellair M."/>
            <person name="Blankenburg K."/>
            <person name="Chao H."/>
            <person name="Dinh H."/>
            <person name="Doddapaneni H."/>
            <person name="Dugan-Rocha S."/>
            <person name="Elkadiri S."/>
            <person name="Gnanaolivu R."/>
            <person name="Hernandez B."/>
            <person name="Skinner E."/>
            <person name="Javaid M."/>
            <person name="Lee S."/>
            <person name="Li M."/>
            <person name="Ming W."/>
            <person name="Munidasa M."/>
            <person name="Muniz J."/>
            <person name="Nguyen L."/>
            <person name="Hughes D."/>
            <person name="Osuji N."/>
            <person name="Pu L.-L."/>
            <person name="Puazo M."/>
            <person name="Qu C."/>
            <person name="Quiroz J."/>
            <person name="Raj R."/>
            <person name="Weissenberger G."/>
            <person name="Xin Y."/>
            <person name="Zou X."/>
            <person name="Han Y."/>
            <person name="Worley K."/>
            <person name="Muzny D."/>
            <person name="Gibbs R."/>
        </authorList>
    </citation>
    <scope>NUCLEOTIDE SEQUENCE</scope>
    <source>
        <strain evidence="5">Sampled in the wild</strain>
    </source>
</reference>
<feature type="domain" description="DUF7959" evidence="4">
    <location>
        <begin position="224"/>
        <end position="348"/>
    </location>
</feature>
<gene>
    <name evidence="5" type="ORF">J437_LFUL009092</name>
</gene>
<name>A0A8K0P017_LADFU</name>
<dbReference type="Proteomes" id="UP000792457">
    <property type="component" value="Unassembled WGS sequence"/>
</dbReference>
<reference evidence="5" key="1">
    <citation type="submission" date="2013-04" db="EMBL/GenBank/DDBJ databases">
        <authorList>
            <person name="Qu J."/>
            <person name="Murali S.C."/>
            <person name="Bandaranaike D."/>
            <person name="Bellair M."/>
            <person name="Blankenburg K."/>
            <person name="Chao H."/>
            <person name="Dinh H."/>
            <person name="Doddapaneni H."/>
            <person name="Downs B."/>
            <person name="Dugan-Rocha S."/>
            <person name="Elkadiri S."/>
            <person name="Gnanaolivu R.D."/>
            <person name="Hernandez B."/>
            <person name="Javaid M."/>
            <person name="Jayaseelan J.C."/>
            <person name="Lee S."/>
            <person name="Li M."/>
            <person name="Ming W."/>
            <person name="Munidasa M."/>
            <person name="Muniz J."/>
            <person name="Nguyen L."/>
            <person name="Ongeri F."/>
            <person name="Osuji N."/>
            <person name="Pu L.-L."/>
            <person name="Puazo M."/>
            <person name="Qu C."/>
            <person name="Quiroz J."/>
            <person name="Raj R."/>
            <person name="Weissenberger G."/>
            <person name="Xin Y."/>
            <person name="Zou X."/>
            <person name="Han Y."/>
            <person name="Richards S."/>
            <person name="Worley K."/>
            <person name="Muzny D."/>
            <person name="Gibbs R."/>
        </authorList>
    </citation>
    <scope>NUCLEOTIDE SEQUENCE</scope>
    <source>
        <strain evidence="5">Sampled in the wild</strain>
    </source>
</reference>
<feature type="region of interest" description="Disordered" evidence="1">
    <location>
        <begin position="27"/>
        <end position="59"/>
    </location>
</feature>